<evidence type="ECO:0000256" key="9">
    <source>
        <dbReference type="ARBA" id="ARBA00023065"/>
    </source>
</evidence>
<feature type="domain" description="RCK N-terminal" evidence="13">
    <location>
        <begin position="419"/>
        <end position="536"/>
    </location>
</feature>
<dbReference type="NCBIfam" id="TIGR00932">
    <property type="entry name" value="2a37"/>
    <property type="match status" value="1"/>
</dbReference>
<feature type="transmembrane region" description="Helical" evidence="12">
    <location>
        <begin position="30"/>
        <end position="48"/>
    </location>
</feature>
<dbReference type="RefSeq" id="WP_077754091.1">
    <property type="nucleotide sequence ID" value="NZ_CP014782.1"/>
</dbReference>
<evidence type="ECO:0000256" key="8">
    <source>
        <dbReference type="ARBA" id="ARBA00022989"/>
    </source>
</evidence>
<evidence type="ECO:0000256" key="6">
    <source>
        <dbReference type="ARBA" id="ARBA00022692"/>
    </source>
</evidence>
<dbReference type="InterPro" id="IPR003148">
    <property type="entry name" value="RCK_N"/>
</dbReference>
<evidence type="ECO:0000256" key="2">
    <source>
        <dbReference type="ARBA" id="ARBA00005551"/>
    </source>
</evidence>
<feature type="transmembrane region" description="Helical" evidence="12">
    <location>
        <begin position="200"/>
        <end position="220"/>
    </location>
</feature>
<dbReference type="InterPro" id="IPR036291">
    <property type="entry name" value="NAD(P)-bd_dom_sf"/>
</dbReference>
<evidence type="ECO:0000313" key="14">
    <source>
        <dbReference type="EMBL" id="AQS39153.1"/>
    </source>
</evidence>
<keyword evidence="8 12" id="KW-1133">Transmembrane helix</keyword>
<dbReference type="InterPro" id="IPR004771">
    <property type="entry name" value="K/H_exchanger"/>
</dbReference>
<keyword evidence="4" id="KW-0050">Antiport</keyword>
<dbReference type="Pfam" id="PF02254">
    <property type="entry name" value="TrkA_N"/>
    <property type="match status" value="1"/>
</dbReference>
<proteinExistence type="inferred from homology"/>
<dbReference type="STRING" id="225848.Sps_04038"/>
<keyword evidence="6 12" id="KW-0812">Transmembrane</keyword>
<feature type="region of interest" description="Disordered" evidence="11">
    <location>
        <begin position="616"/>
        <end position="641"/>
    </location>
</feature>
<gene>
    <name evidence="14" type="ORF">Sps_04038</name>
</gene>
<dbReference type="Gene3D" id="3.40.50.720">
    <property type="entry name" value="NAD(P)-binding Rossmann-like Domain"/>
    <property type="match status" value="1"/>
</dbReference>
<feature type="compositionally biased region" description="Basic and acidic residues" evidence="11">
    <location>
        <begin position="630"/>
        <end position="641"/>
    </location>
</feature>
<dbReference type="PANTHER" id="PTHR46157:SF4">
    <property type="entry name" value="K(+) EFFLUX ANTIPORTER 3, CHLOROPLASTIC"/>
    <property type="match status" value="1"/>
</dbReference>
<dbReference type="FunFam" id="3.40.50.720:FF:000036">
    <property type="entry name" value="Glutathione-regulated potassium-efflux system protein KefB"/>
    <property type="match status" value="1"/>
</dbReference>
<dbReference type="PANTHER" id="PTHR46157">
    <property type="entry name" value="K(+) EFFLUX ANTIPORTER 3, CHLOROPLASTIC"/>
    <property type="match status" value="1"/>
</dbReference>
<dbReference type="Pfam" id="PF00999">
    <property type="entry name" value="Na_H_Exchanger"/>
    <property type="match status" value="1"/>
</dbReference>
<dbReference type="GO" id="GO:0008324">
    <property type="term" value="F:monoatomic cation transmembrane transporter activity"/>
    <property type="evidence" value="ECO:0007669"/>
    <property type="project" value="InterPro"/>
</dbReference>
<dbReference type="KEGG" id="spsw:Sps_04038"/>
<feature type="transmembrane region" description="Helical" evidence="12">
    <location>
        <begin position="6"/>
        <end position="23"/>
    </location>
</feature>
<keyword evidence="5" id="KW-0633">Potassium transport</keyword>
<feature type="transmembrane region" description="Helical" evidence="12">
    <location>
        <begin position="54"/>
        <end position="73"/>
    </location>
</feature>
<dbReference type="EMBL" id="CP014782">
    <property type="protein sequence ID" value="AQS39153.1"/>
    <property type="molecule type" value="Genomic_DNA"/>
</dbReference>
<evidence type="ECO:0000256" key="7">
    <source>
        <dbReference type="ARBA" id="ARBA00022958"/>
    </source>
</evidence>
<dbReference type="InterPro" id="IPR038770">
    <property type="entry name" value="Na+/solute_symporter_sf"/>
</dbReference>
<dbReference type="GO" id="GO:1902600">
    <property type="term" value="P:proton transmembrane transport"/>
    <property type="evidence" value="ECO:0007669"/>
    <property type="project" value="InterPro"/>
</dbReference>
<evidence type="ECO:0000256" key="5">
    <source>
        <dbReference type="ARBA" id="ARBA00022538"/>
    </source>
</evidence>
<name>A0A1S6HUC3_9GAMM</name>
<feature type="transmembrane region" description="Helical" evidence="12">
    <location>
        <begin position="146"/>
        <end position="170"/>
    </location>
</feature>
<keyword evidence="15" id="KW-1185">Reference proteome</keyword>
<evidence type="ECO:0000313" key="15">
    <source>
        <dbReference type="Proteomes" id="UP000189545"/>
    </source>
</evidence>
<dbReference type="GO" id="GO:0012505">
    <property type="term" value="C:endomembrane system"/>
    <property type="evidence" value="ECO:0007669"/>
    <property type="project" value="UniProtKB-SubCell"/>
</dbReference>
<dbReference type="Gene3D" id="1.20.1530.20">
    <property type="match status" value="1"/>
</dbReference>
<feature type="transmembrane region" description="Helical" evidence="12">
    <location>
        <begin position="377"/>
        <end position="396"/>
    </location>
</feature>
<evidence type="ECO:0000256" key="11">
    <source>
        <dbReference type="SAM" id="MobiDB-lite"/>
    </source>
</evidence>
<evidence type="ECO:0000256" key="10">
    <source>
        <dbReference type="ARBA" id="ARBA00023136"/>
    </source>
</evidence>
<comment type="subcellular location">
    <subcellularLocation>
        <location evidence="1">Endomembrane system</location>
        <topology evidence="1">Multi-pass membrane protein</topology>
    </subcellularLocation>
</comment>
<sequence>MTAYFIQAFIYLCAAVIAVPLAKRLGLGSVLGYLIAGVVIGPIVGLVGSETNTLQHFAEFGVVMMLFLVGLELEPRMLWDMRNKLMGLGGLQVGVTTAVIMAVGIYFGLGWSVAFTVGLIFALSSTAIVLQTFSEKNLSKTEGGKNAFSVLLFQDIAVIPMLALIPLLALPELVEKAQALVGQAAEHHEELSLVAGLPGWAYGITVLLAIAAVVVGGHYLSRPLFRYVASSGLREIFTATALMLVIGIAALMSLVGLSPALGTFLAGVVLANSEFRHELESNIEPFKGLLLGLFFITVGAGIDFGVLASNVGPVLGITAGVMLIKAAVLFLLAMIFRIKNSDRWLFALSLAQAGEFGFVLLSYTVQNHVIPAELAQMLSLVVALSMFLTPGLFILFDKVILPRYEVNENKPEADEITEKGAVIIAGVGRFGQMVNRFLVANKIKTVVLDQSVDQVANLRKINVKSFYGDATQPDLLHTAGIEDASMLVIAIDNNERAVELTKYIKHTYPKVMIFARAFDRGHHFELKHAGADFIVSETYHSALELGKEALIALGVHPFKAEQKKATLRELELCYKDSLYEMWKKNSEDSKYSTHFRELFIELETAIAKAMKSEHLDEQARVERGWTPPPKDYEKRMNKNEE</sequence>
<keyword evidence="7" id="KW-0630">Potassium</keyword>
<keyword evidence="10 12" id="KW-0472">Membrane</keyword>
<dbReference type="GO" id="GO:0015297">
    <property type="term" value="F:antiporter activity"/>
    <property type="evidence" value="ECO:0007669"/>
    <property type="project" value="UniProtKB-KW"/>
</dbReference>
<evidence type="ECO:0000256" key="4">
    <source>
        <dbReference type="ARBA" id="ARBA00022449"/>
    </source>
</evidence>
<dbReference type="InterPro" id="IPR006153">
    <property type="entry name" value="Cation/H_exchanger_TM"/>
</dbReference>
<feature type="transmembrane region" description="Helical" evidence="12">
    <location>
        <begin position="85"/>
        <end position="107"/>
    </location>
</feature>
<feature type="transmembrane region" description="Helical" evidence="12">
    <location>
        <begin position="289"/>
        <end position="307"/>
    </location>
</feature>
<protein>
    <submittedName>
        <fullName evidence="14">Kef-type potassium/proton antiporter, CPA2 family</fullName>
    </submittedName>
</protein>
<dbReference type="PROSITE" id="PS51201">
    <property type="entry name" value="RCK_N"/>
    <property type="match status" value="1"/>
</dbReference>
<dbReference type="SUPFAM" id="SSF51735">
    <property type="entry name" value="NAD(P)-binding Rossmann-fold domains"/>
    <property type="match status" value="1"/>
</dbReference>
<evidence type="ECO:0000259" key="13">
    <source>
        <dbReference type="PROSITE" id="PS51201"/>
    </source>
</evidence>
<keyword evidence="3" id="KW-0813">Transport</keyword>
<feature type="transmembrane region" description="Helical" evidence="12">
    <location>
        <begin position="241"/>
        <end position="269"/>
    </location>
</feature>
<dbReference type="GO" id="GO:0006813">
    <property type="term" value="P:potassium ion transport"/>
    <property type="evidence" value="ECO:0007669"/>
    <property type="project" value="UniProtKB-KW"/>
</dbReference>
<evidence type="ECO:0000256" key="1">
    <source>
        <dbReference type="ARBA" id="ARBA00004127"/>
    </source>
</evidence>
<feature type="transmembrane region" description="Helical" evidence="12">
    <location>
        <begin position="113"/>
        <end position="134"/>
    </location>
</feature>
<dbReference type="OrthoDB" id="9781411at2"/>
<organism evidence="14 15">
    <name type="scientific">Shewanella psychrophila</name>
    <dbReference type="NCBI Taxonomy" id="225848"/>
    <lineage>
        <taxon>Bacteria</taxon>
        <taxon>Pseudomonadati</taxon>
        <taxon>Pseudomonadota</taxon>
        <taxon>Gammaproteobacteria</taxon>
        <taxon>Alteromonadales</taxon>
        <taxon>Shewanellaceae</taxon>
        <taxon>Shewanella</taxon>
    </lineage>
</organism>
<dbReference type="AlphaFoldDB" id="A0A1S6HUC3"/>
<comment type="similarity">
    <text evidence="2">Belongs to the monovalent cation:proton antiporter 2 (CPA2) transporter (TC 2.A.37) family.</text>
</comment>
<reference evidence="14 15" key="1">
    <citation type="submission" date="2016-03" db="EMBL/GenBank/DDBJ databases">
        <title>Complete genome sequence of Shewanella psychrophila WP2, a deep sea bacterium isolated from west Pacific sediment.</title>
        <authorList>
            <person name="Xu G."/>
            <person name="Jian H."/>
        </authorList>
    </citation>
    <scope>NUCLEOTIDE SEQUENCE [LARGE SCALE GENOMIC DNA]</scope>
    <source>
        <strain evidence="14 15">WP2</strain>
    </source>
</reference>
<accession>A0A1S6HUC3</accession>
<keyword evidence="9" id="KW-0406">Ion transport</keyword>
<feature type="transmembrane region" description="Helical" evidence="12">
    <location>
        <begin position="314"/>
        <end position="338"/>
    </location>
</feature>
<evidence type="ECO:0000256" key="12">
    <source>
        <dbReference type="SAM" id="Phobius"/>
    </source>
</evidence>
<dbReference type="GO" id="GO:0005886">
    <property type="term" value="C:plasma membrane"/>
    <property type="evidence" value="ECO:0007669"/>
    <property type="project" value="TreeGrafter"/>
</dbReference>
<dbReference type="Proteomes" id="UP000189545">
    <property type="component" value="Chromosome"/>
</dbReference>
<evidence type="ECO:0000256" key="3">
    <source>
        <dbReference type="ARBA" id="ARBA00022448"/>
    </source>
</evidence>